<evidence type="ECO:0000313" key="3">
    <source>
        <dbReference type="EMBL" id="CAF4320147.1"/>
    </source>
</evidence>
<evidence type="ECO:0000313" key="4">
    <source>
        <dbReference type="Proteomes" id="UP000677228"/>
    </source>
</evidence>
<gene>
    <name evidence="2" type="ORF">OVA965_LOCUS38346</name>
    <name evidence="3" type="ORF">TMI583_LOCUS39527</name>
</gene>
<dbReference type="Proteomes" id="UP000682733">
    <property type="component" value="Unassembled WGS sequence"/>
</dbReference>
<feature type="domain" description="Catalase immune-responsive" evidence="1">
    <location>
        <begin position="1"/>
        <end position="57"/>
    </location>
</feature>
<accession>A0A8S2FPX0</accession>
<dbReference type="Gene3D" id="2.40.180.10">
    <property type="entry name" value="Catalase core domain"/>
    <property type="match status" value="1"/>
</dbReference>
<dbReference type="EMBL" id="CAJNOK010037738">
    <property type="protein sequence ID" value="CAF1532846.1"/>
    <property type="molecule type" value="Genomic_DNA"/>
</dbReference>
<dbReference type="AlphaFoldDB" id="A0A8S2FPX0"/>
<reference evidence="2" key="1">
    <citation type="submission" date="2021-02" db="EMBL/GenBank/DDBJ databases">
        <authorList>
            <person name="Nowell W R."/>
        </authorList>
    </citation>
    <scope>NUCLEOTIDE SEQUENCE</scope>
</reference>
<dbReference type="SUPFAM" id="SSF56634">
    <property type="entry name" value="Heme-dependent catalase-like"/>
    <property type="match status" value="1"/>
</dbReference>
<sequence>QPRVFYTQVLTDQGRQNILDNMAEHLEQCTDKDVIKRAVAVLANVDDAFGKKLAQRLKVDLPKKVRVFKK</sequence>
<protein>
    <recommendedName>
        <fullName evidence="1">Catalase immune-responsive domain-containing protein</fullName>
    </recommendedName>
</protein>
<dbReference type="GO" id="GO:0020037">
    <property type="term" value="F:heme binding"/>
    <property type="evidence" value="ECO:0007669"/>
    <property type="project" value="InterPro"/>
</dbReference>
<evidence type="ECO:0000259" key="1">
    <source>
        <dbReference type="Pfam" id="PF06628"/>
    </source>
</evidence>
<dbReference type="InterPro" id="IPR010582">
    <property type="entry name" value="Catalase_immune_responsive"/>
</dbReference>
<proteinExistence type="predicted"/>
<comment type="caution">
    <text evidence="2">The sequence shown here is derived from an EMBL/GenBank/DDBJ whole genome shotgun (WGS) entry which is preliminary data.</text>
</comment>
<evidence type="ECO:0000313" key="2">
    <source>
        <dbReference type="EMBL" id="CAF1532846.1"/>
    </source>
</evidence>
<dbReference type="Proteomes" id="UP000677228">
    <property type="component" value="Unassembled WGS sequence"/>
</dbReference>
<name>A0A8S2FPX0_9BILA</name>
<dbReference type="Pfam" id="PF06628">
    <property type="entry name" value="Catalase-rel"/>
    <property type="match status" value="1"/>
</dbReference>
<organism evidence="2 4">
    <name type="scientific">Didymodactylos carnosus</name>
    <dbReference type="NCBI Taxonomy" id="1234261"/>
    <lineage>
        <taxon>Eukaryota</taxon>
        <taxon>Metazoa</taxon>
        <taxon>Spiralia</taxon>
        <taxon>Gnathifera</taxon>
        <taxon>Rotifera</taxon>
        <taxon>Eurotatoria</taxon>
        <taxon>Bdelloidea</taxon>
        <taxon>Philodinida</taxon>
        <taxon>Philodinidae</taxon>
        <taxon>Didymodactylos</taxon>
    </lineage>
</organism>
<feature type="non-terminal residue" evidence="2">
    <location>
        <position position="70"/>
    </location>
</feature>
<dbReference type="InterPro" id="IPR020835">
    <property type="entry name" value="Catalase_sf"/>
</dbReference>
<dbReference type="EMBL" id="CAJOBA010059997">
    <property type="protein sequence ID" value="CAF4320147.1"/>
    <property type="molecule type" value="Genomic_DNA"/>
</dbReference>